<proteinExistence type="predicted"/>
<comment type="caution">
    <text evidence="1">The sequence shown here is derived from an EMBL/GenBank/DDBJ whole genome shotgun (WGS) entry which is preliminary data.</text>
</comment>
<evidence type="ECO:0008006" key="3">
    <source>
        <dbReference type="Google" id="ProtNLM"/>
    </source>
</evidence>
<protein>
    <recommendedName>
        <fullName evidence="3">Fe/B12 periplasmic-binding domain-containing protein</fullName>
    </recommendedName>
</protein>
<dbReference type="Proteomes" id="UP001212841">
    <property type="component" value="Unassembled WGS sequence"/>
</dbReference>
<dbReference type="EMBL" id="JADGJD010001300">
    <property type="protein sequence ID" value="KAJ3044345.1"/>
    <property type="molecule type" value="Genomic_DNA"/>
</dbReference>
<organism evidence="1 2">
    <name type="scientific">Rhizophlyctis rosea</name>
    <dbReference type="NCBI Taxonomy" id="64517"/>
    <lineage>
        <taxon>Eukaryota</taxon>
        <taxon>Fungi</taxon>
        <taxon>Fungi incertae sedis</taxon>
        <taxon>Chytridiomycota</taxon>
        <taxon>Chytridiomycota incertae sedis</taxon>
        <taxon>Chytridiomycetes</taxon>
        <taxon>Rhizophlyctidales</taxon>
        <taxon>Rhizophlyctidaceae</taxon>
        <taxon>Rhizophlyctis</taxon>
    </lineage>
</organism>
<dbReference type="PANTHER" id="PTHR42860:SF1">
    <property type="entry name" value="VITAMIN B12-BINDING PROTEIN"/>
    <property type="match status" value="1"/>
</dbReference>
<gene>
    <name evidence="1" type="ORF">HK097_001538</name>
</gene>
<dbReference type="PANTHER" id="PTHR42860">
    <property type="entry name" value="VITAMIN B12-BINDING PROTEIN"/>
    <property type="match status" value="1"/>
</dbReference>
<sequence>MLCIIGGEKLLIGRNHEDDYPATITDRPVLTGQKTVFTTAADVDRQVSEALSQGDSLYTLNTDLLQQLQPQVILTQDICKVCAIDLMTVERVAQKMTPRPSVVTLNPLSLEDVLENIAQVGKAVKMEDQASRVIHSLQERIAKAVSRGNEFLAANDGVRKNTVFIEWCDPVYPGGHWTPQLIHMAGGSHPVKPSDGGGAGPSRRTPEQVVVDLKPELVIVCPCGLNLDDSRKEVVLIQDKPWWKEIMKTCQKVVILDGNQMFNRPGPRLVECLEFLVGWLWDKPELIPEGFPYEEWKHT</sequence>
<dbReference type="Gene3D" id="3.40.50.1980">
    <property type="entry name" value="Nitrogenase molybdenum iron protein domain"/>
    <property type="match status" value="2"/>
</dbReference>
<accession>A0AAD5S5L0</accession>
<keyword evidence="2" id="KW-1185">Reference proteome</keyword>
<evidence type="ECO:0000313" key="2">
    <source>
        <dbReference type="Proteomes" id="UP001212841"/>
    </source>
</evidence>
<dbReference type="InterPro" id="IPR051030">
    <property type="entry name" value="Vitamin_B12-ABC_binding"/>
</dbReference>
<dbReference type="AlphaFoldDB" id="A0AAD5S5L0"/>
<evidence type="ECO:0000313" key="1">
    <source>
        <dbReference type="EMBL" id="KAJ3044345.1"/>
    </source>
</evidence>
<name>A0AAD5S5L0_9FUNG</name>
<dbReference type="SUPFAM" id="SSF53807">
    <property type="entry name" value="Helical backbone' metal receptor"/>
    <property type="match status" value="1"/>
</dbReference>
<reference evidence="1" key="1">
    <citation type="submission" date="2020-05" db="EMBL/GenBank/DDBJ databases">
        <title>Phylogenomic resolution of chytrid fungi.</title>
        <authorList>
            <person name="Stajich J.E."/>
            <person name="Amses K."/>
            <person name="Simmons R."/>
            <person name="Seto K."/>
            <person name="Myers J."/>
            <person name="Bonds A."/>
            <person name="Quandt C.A."/>
            <person name="Barry K."/>
            <person name="Liu P."/>
            <person name="Grigoriev I."/>
            <person name="Longcore J.E."/>
            <person name="James T.Y."/>
        </authorList>
    </citation>
    <scope>NUCLEOTIDE SEQUENCE</scope>
    <source>
        <strain evidence="1">JEL0318</strain>
    </source>
</reference>